<keyword evidence="1" id="KW-0732">Signal</keyword>
<name>A0A3M7LDH7_9FLAO</name>
<dbReference type="AlphaFoldDB" id="A0A3M7LDH7"/>
<accession>A0A3M7LDH7</accession>
<evidence type="ECO:0000313" key="3">
    <source>
        <dbReference type="Proteomes" id="UP000267524"/>
    </source>
</evidence>
<gene>
    <name evidence="2" type="ORF">D1632_02045</name>
</gene>
<evidence type="ECO:0000256" key="1">
    <source>
        <dbReference type="SAM" id="SignalP"/>
    </source>
</evidence>
<keyword evidence="3" id="KW-1185">Reference proteome</keyword>
<evidence type="ECO:0000313" key="2">
    <source>
        <dbReference type="EMBL" id="RMZ60781.1"/>
    </source>
</evidence>
<organism evidence="2 3">
    <name type="scientific">Chryseobacterium nematophagum</name>
    <dbReference type="NCBI Taxonomy" id="2305228"/>
    <lineage>
        <taxon>Bacteria</taxon>
        <taxon>Pseudomonadati</taxon>
        <taxon>Bacteroidota</taxon>
        <taxon>Flavobacteriia</taxon>
        <taxon>Flavobacteriales</taxon>
        <taxon>Weeksellaceae</taxon>
        <taxon>Chryseobacterium group</taxon>
        <taxon>Chryseobacterium</taxon>
    </lineage>
</organism>
<feature type="chain" id="PRO_5018160680" evidence="1">
    <location>
        <begin position="19"/>
        <end position="343"/>
    </location>
</feature>
<comment type="caution">
    <text evidence="2">The sequence shown here is derived from an EMBL/GenBank/DDBJ whole genome shotgun (WGS) entry which is preliminary data.</text>
</comment>
<dbReference type="EMBL" id="QWIV01000005">
    <property type="protein sequence ID" value="RMZ60781.1"/>
    <property type="molecule type" value="Genomic_DNA"/>
</dbReference>
<reference evidence="2 3" key="1">
    <citation type="submission" date="2018-08" db="EMBL/GenBank/DDBJ databases">
        <title>Chryseobacterium nematophagum: a novel matrix digesting pathogen of nematodes.</title>
        <authorList>
            <person name="Page A."/>
            <person name="Roberts M."/>
            <person name="Felix M.-A."/>
            <person name="Weir W."/>
        </authorList>
    </citation>
    <scope>NUCLEOTIDE SEQUENCE [LARGE SCALE GENOMIC DNA]</scope>
    <source>
        <strain evidence="2 3">JUb275</strain>
    </source>
</reference>
<dbReference type="Proteomes" id="UP000267524">
    <property type="component" value="Unassembled WGS sequence"/>
</dbReference>
<protein>
    <submittedName>
        <fullName evidence="2">Glycine zipper family protein</fullName>
    </submittedName>
</protein>
<dbReference type="RefSeq" id="WP_122545588.1">
    <property type="nucleotide sequence ID" value="NZ_QWIV01000005.1"/>
</dbReference>
<sequence length="343" mass="38836">MKQTLLLFLLLFSNAFFAQRTETIDLSKSIKNTKNAIKTFTVIDERPNKEIGAVMYHKDPVNIVFEKDGVTDIKDWFYKSNPVRGNDELVLLLENIEISEEKKEKSSIGKLTLKASTFIKKEDGYHFLYRTDTIASVSSRTTPYLAQTLAKKITICLTELFKSSYKVNPWKYAISENELTNYNSLLKNNLELYKNDQLEEGAYMDYYSFFTQTPEAGFRLVTNKKGEVTKAVNGTEKITLRKMYAFTLNGRVYKNLPLGSSTEILKDEKGFFIMTSKAALFPNDNARGAMIGAMTGGLVGAMVGGIIDASISSGKKIKNGDLKVYLDPFTGNYIFEEEDYKFQ</sequence>
<feature type="signal peptide" evidence="1">
    <location>
        <begin position="1"/>
        <end position="18"/>
    </location>
</feature>
<proteinExistence type="predicted"/>